<protein>
    <submittedName>
        <fullName evidence="3">Uncharacterized protein</fullName>
    </submittedName>
</protein>
<proteinExistence type="predicted"/>
<sequence length="277" mass="30407">MNEVPTVYSYGSRASPVDDDNNNNNDVLLPSTTTTLSALRSDYRLASHQRLHATPASFASRRCKHAHSPLSTQHIVSQSGGLDTQIGCSTNASPSSPRIREHNPTSCNRAPALWIRRPSVSYARSCPYVGINVGVGVGVRARVSAAVAPIFRVEYSWLRWYIRGCVGIGVYICVHTLAFLCSSRQQAPGFGFGIDYWMGGKASSYTVPTTRCPLPVAHYPLPTTRCPPHVAITVARRARPNVPHRTFHVQASALQHANTAPAPAQTLTLKRRKRRRK</sequence>
<dbReference type="EMBL" id="JACETU010000006">
    <property type="protein sequence ID" value="KAF7426662.1"/>
    <property type="molecule type" value="Genomic_DNA"/>
</dbReference>
<evidence type="ECO:0000313" key="3">
    <source>
        <dbReference type="EMBL" id="KAF7426662.1"/>
    </source>
</evidence>
<name>A0A8H7DR56_PLEOS</name>
<dbReference type="RefSeq" id="XP_036629966.1">
    <property type="nucleotide sequence ID" value="XM_036778538.1"/>
</dbReference>
<keyword evidence="2" id="KW-0812">Transmembrane</keyword>
<dbReference type="GeneID" id="59378849"/>
<feature type="region of interest" description="Disordered" evidence="1">
    <location>
        <begin position="255"/>
        <end position="277"/>
    </location>
</feature>
<keyword evidence="2" id="KW-0472">Membrane</keyword>
<evidence type="ECO:0000256" key="1">
    <source>
        <dbReference type="SAM" id="MobiDB-lite"/>
    </source>
</evidence>
<accession>A0A8H7DR56</accession>
<evidence type="ECO:0000256" key="2">
    <source>
        <dbReference type="SAM" id="Phobius"/>
    </source>
</evidence>
<feature type="transmembrane region" description="Helical" evidence="2">
    <location>
        <begin position="160"/>
        <end position="180"/>
    </location>
</feature>
<dbReference type="VEuPathDB" id="FungiDB:PC9H_009031"/>
<dbReference type="Proteomes" id="UP000623687">
    <property type="component" value="Unassembled WGS sequence"/>
</dbReference>
<reference evidence="3" key="1">
    <citation type="submission" date="2019-07" db="EMBL/GenBank/DDBJ databases">
        <authorList>
            <person name="Palmer J.M."/>
        </authorList>
    </citation>
    <scope>NUCLEOTIDE SEQUENCE</scope>
    <source>
        <strain evidence="3">PC9</strain>
    </source>
</reference>
<gene>
    <name evidence="3" type="ORF">PC9H_009031</name>
</gene>
<keyword evidence="2" id="KW-1133">Transmembrane helix</keyword>
<feature type="region of interest" description="Disordered" evidence="1">
    <location>
        <begin position="1"/>
        <end position="27"/>
    </location>
</feature>
<evidence type="ECO:0000313" key="4">
    <source>
        <dbReference type="Proteomes" id="UP000623687"/>
    </source>
</evidence>
<dbReference type="AlphaFoldDB" id="A0A8H7DR56"/>
<comment type="caution">
    <text evidence="3">The sequence shown here is derived from an EMBL/GenBank/DDBJ whole genome shotgun (WGS) entry which is preliminary data.</text>
</comment>
<keyword evidence="4" id="KW-1185">Reference proteome</keyword>
<organism evidence="3 4">
    <name type="scientific">Pleurotus ostreatus</name>
    <name type="common">Oyster mushroom</name>
    <name type="synonym">White-rot fungus</name>
    <dbReference type="NCBI Taxonomy" id="5322"/>
    <lineage>
        <taxon>Eukaryota</taxon>
        <taxon>Fungi</taxon>
        <taxon>Dikarya</taxon>
        <taxon>Basidiomycota</taxon>
        <taxon>Agaricomycotina</taxon>
        <taxon>Agaricomycetes</taxon>
        <taxon>Agaricomycetidae</taxon>
        <taxon>Agaricales</taxon>
        <taxon>Pleurotineae</taxon>
        <taxon>Pleurotaceae</taxon>
        <taxon>Pleurotus</taxon>
    </lineage>
</organism>